<name>A0ABV1A5K0_9TELE</name>
<gene>
    <name evidence="1" type="ORF">AMECASPLE_002400</name>
</gene>
<evidence type="ECO:0000313" key="2">
    <source>
        <dbReference type="Proteomes" id="UP001469553"/>
    </source>
</evidence>
<proteinExistence type="predicted"/>
<accession>A0ABV1A5K0</accession>
<organism evidence="1 2">
    <name type="scientific">Ameca splendens</name>
    <dbReference type="NCBI Taxonomy" id="208324"/>
    <lineage>
        <taxon>Eukaryota</taxon>
        <taxon>Metazoa</taxon>
        <taxon>Chordata</taxon>
        <taxon>Craniata</taxon>
        <taxon>Vertebrata</taxon>
        <taxon>Euteleostomi</taxon>
        <taxon>Actinopterygii</taxon>
        <taxon>Neopterygii</taxon>
        <taxon>Teleostei</taxon>
        <taxon>Neoteleostei</taxon>
        <taxon>Acanthomorphata</taxon>
        <taxon>Ovalentaria</taxon>
        <taxon>Atherinomorphae</taxon>
        <taxon>Cyprinodontiformes</taxon>
        <taxon>Goodeidae</taxon>
        <taxon>Ameca</taxon>
    </lineage>
</organism>
<protein>
    <submittedName>
        <fullName evidence="1">Uncharacterized protein</fullName>
    </submittedName>
</protein>
<sequence>MPEHTVRNTSRLGKLLGPISGTANSERGLDVWAVLATRPRASCLKVGLWWDAAGVVVSQQEEAIGFPMWIGVAPTWF</sequence>
<reference evidence="1 2" key="1">
    <citation type="submission" date="2021-06" db="EMBL/GenBank/DDBJ databases">
        <authorList>
            <person name="Palmer J.M."/>
        </authorList>
    </citation>
    <scope>NUCLEOTIDE SEQUENCE [LARGE SCALE GENOMIC DNA]</scope>
    <source>
        <strain evidence="1 2">AS_MEX2019</strain>
        <tissue evidence="1">Muscle</tissue>
    </source>
</reference>
<dbReference type="EMBL" id="JAHRIP010084726">
    <property type="protein sequence ID" value="MEQ2313470.1"/>
    <property type="molecule type" value="Genomic_DNA"/>
</dbReference>
<evidence type="ECO:0000313" key="1">
    <source>
        <dbReference type="EMBL" id="MEQ2313470.1"/>
    </source>
</evidence>
<dbReference type="Proteomes" id="UP001469553">
    <property type="component" value="Unassembled WGS sequence"/>
</dbReference>
<keyword evidence="2" id="KW-1185">Reference proteome</keyword>
<comment type="caution">
    <text evidence="1">The sequence shown here is derived from an EMBL/GenBank/DDBJ whole genome shotgun (WGS) entry which is preliminary data.</text>
</comment>